<evidence type="ECO:0000259" key="1">
    <source>
        <dbReference type="SMART" id="SM00955"/>
    </source>
</evidence>
<dbReference type="EMBL" id="GHBP01000555">
    <property type="protein sequence ID" value="NDJ92367.1"/>
    <property type="molecule type" value="Transcribed_RNA"/>
</dbReference>
<keyword evidence="2" id="KW-0269">Exonuclease</keyword>
<dbReference type="GO" id="GO:0000932">
    <property type="term" value="C:P-body"/>
    <property type="evidence" value="ECO:0007669"/>
    <property type="project" value="TreeGrafter"/>
</dbReference>
<proteinExistence type="predicted"/>
<dbReference type="Pfam" id="PF00773">
    <property type="entry name" value="RNB"/>
    <property type="match status" value="1"/>
</dbReference>
<dbReference type="SUPFAM" id="SSF50249">
    <property type="entry name" value="Nucleic acid-binding proteins"/>
    <property type="match status" value="1"/>
</dbReference>
<name>A0A6G3MEC5_HENSL</name>
<sequence length="497" mass="56361">MKSETHTDLENISSELRLDLTSECVFTIDPATACDLDDAISFKPLPDNKFQIGVHIADVSYFVKPGSELDERAKLLCTSVYLTHRAYHMLPSHISGDICSLNPAKNRYTVSVMFTIDSSFQIVDTWIGRSIIRSCAKLCYEDAQKLIDSSTCPDNSSIIVHNGFNLKDIHSQLHEIRKFTLFIRNKRLTEGGSLKLDTPEIFFNLDFTKKYPISLQIHELTESNNLIEELMLLSNQTIAQTIFSKFPASSVLRIHRSPHNTIGPFLEMLNTFGYKIDASSSSSLSKSLEELSNMNGTKIVSGIIYFLSKPMHPASYVFTGSEIPVDSDVSYGLFHHYGLNVDLYTHFTSPIRRYPDVLVHRLLLSTLTDDSNNDFDLEKVESVIERCNQQQRAAAYSSLDSQRYNLWLFIRNHGTIECEAMLIPDTDSNKKNPRVEILLFPYCLPLAFKGSDKEIKKLSYFKLFSALVSINENTEPHKCIIDSGFNFKVKTSNDIHS</sequence>
<accession>A0A6G3MEC5</accession>
<dbReference type="GO" id="GO:0006402">
    <property type="term" value="P:mRNA catabolic process"/>
    <property type="evidence" value="ECO:0007669"/>
    <property type="project" value="TreeGrafter"/>
</dbReference>
<dbReference type="PANTHER" id="PTHR23355">
    <property type="entry name" value="RIBONUCLEASE"/>
    <property type="match status" value="1"/>
</dbReference>
<dbReference type="SMART" id="SM00955">
    <property type="entry name" value="RNB"/>
    <property type="match status" value="1"/>
</dbReference>
<dbReference type="GO" id="GO:0000175">
    <property type="term" value="F:3'-5'-RNA exonuclease activity"/>
    <property type="evidence" value="ECO:0007669"/>
    <property type="project" value="TreeGrafter"/>
</dbReference>
<keyword evidence="2" id="KW-0378">Hydrolase</keyword>
<dbReference type="GO" id="GO:0003723">
    <property type="term" value="F:RNA binding"/>
    <property type="evidence" value="ECO:0007669"/>
    <property type="project" value="InterPro"/>
</dbReference>
<feature type="domain" description="RNB" evidence="1">
    <location>
        <begin position="17"/>
        <end position="369"/>
    </location>
</feature>
<dbReference type="InterPro" id="IPR050180">
    <property type="entry name" value="RNR_Ribonuclease"/>
</dbReference>
<dbReference type="AlphaFoldDB" id="A0A6G3MEC5"/>
<protein>
    <submittedName>
        <fullName evidence="2">DIS3-like exonuclease 2 (Trinotate prediction)</fullName>
    </submittedName>
</protein>
<dbReference type="InterPro" id="IPR001900">
    <property type="entry name" value="RNase_II/R"/>
</dbReference>
<evidence type="ECO:0000313" key="2">
    <source>
        <dbReference type="EMBL" id="NDJ92367.1"/>
    </source>
</evidence>
<dbReference type="InterPro" id="IPR012340">
    <property type="entry name" value="NA-bd_OB-fold"/>
</dbReference>
<organism evidence="2">
    <name type="scientific">Henneguya salminicola</name>
    <name type="common">Myxosporean</name>
    <dbReference type="NCBI Taxonomy" id="69463"/>
    <lineage>
        <taxon>Eukaryota</taxon>
        <taxon>Metazoa</taxon>
        <taxon>Cnidaria</taxon>
        <taxon>Myxozoa</taxon>
        <taxon>Myxosporea</taxon>
        <taxon>Bivalvulida</taxon>
        <taxon>Platysporina</taxon>
        <taxon>Myxobolidae</taxon>
        <taxon>Henneguya</taxon>
    </lineage>
</organism>
<keyword evidence="2" id="KW-0540">Nuclease</keyword>
<dbReference type="PANTHER" id="PTHR23355:SF9">
    <property type="entry name" value="DIS3-LIKE EXONUCLEASE 2"/>
    <property type="match status" value="1"/>
</dbReference>
<dbReference type="PROSITE" id="PS01175">
    <property type="entry name" value="RIBONUCLEASE_II"/>
    <property type="match status" value="1"/>
</dbReference>
<reference evidence="2" key="1">
    <citation type="submission" date="2018-11" db="EMBL/GenBank/DDBJ databases">
        <title>Henneguya salminicola genome and transcriptome.</title>
        <authorList>
            <person name="Yahalomi D."/>
            <person name="Atkinson S.D."/>
            <person name="Neuhof M."/>
            <person name="Chang E.S."/>
            <person name="Philippe H."/>
            <person name="Cartwright P."/>
            <person name="Bartholomew J.L."/>
            <person name="Huchon D."/>
        </authorList>
    </citation>
    <scope>NUCLEOTIDE SEQUENCE</scope>
    <source>
        <strain evidence="2">Hz1</strain>
        <tissue evidence="2">Whole</tissue>
    </source>
</reference>
<dbReference type="InterPro" id="IPR022966">
    <property type="entry name" value="RNase_II/R_CS"/>
</dbReference>